<dbReference type="InterPro" id="IPR011009">
    <property type="entry name" value="Kinase-like_dom_sf"/>
</dbReference>
<keyword evidence="3" id="KW-1185">Reference proteome</keyword>
<dbReference type="Pfam" id="PF01636">
    <property type="entry name" value="APH"/>
    <property type="match status" value="1"/>
</dbReference>
<comment type="caution">
    <text evidence="2">The sequence shown here is derived from an EMBL/GenBank/DDBJ whole genome shotgun (WGS) entry which is preliminary data.</text>
</comment>
<dbReference type="RefSeq" id="WP_275566967.1">
    <property type="nucleotide sequence ID" value="NZ_JARGYC010000018.1"/>
</dbReference>
<gene>
    <name evidence="2" type="ORF">P1J78_08795</name>
</gene>
<name>A0AAE3NRS5_9RHOB</name>
<protein>
    <submittedName>
        <fullName evidence="2">Phosphotransferase</fullName>
    </submittedName>
</protein>
<organism evidence="2 3">
    <name type="scientific">Psychromarinibacter sediminicola</name>
    <dbReference type="NCBI Taxonomy" id="3033385"/>
    <lineage>
        <taxon>Bacteria</taxon>
        <taxon>Pseudomonadati</taxon>
        <taxon>Pseudomonadota</taxon>
        <taxon>Alphaproteobacteria</taxon>
        <taxon>Rhodobacterales</taxon>
        <taxon>Paracoccaceae</taxon>
        <taxon>Psychromarinibacter</taxon>
    </lineage>
</organism>
<sequence length="332" mass="36402">MTPGRIPATEIDPRLRWAAAALRARGLSVDGPMQPIHKAWSVIVPIRTGEGAVFLKYVRGAFRHEPGLTRALHALAPDYVPEVLAENADLGCWVVRDAGNDIDLRAALRDGLLRDLLSRHSALQRQTESAPERWLARGAKNLRIARWPGYLEDIRAARAALDADKVTQEVVNGLARAGPALERLCAQLETLAPPETLAHMDLRRINVLERRGRVAVIDWGDAGLGPAFLDPVPLFSEIATLNLPQAESRALVDAAVAPWTDRAAAPALHAARRLCRVAYPLLYAHGLIHARPTADPTLPPTYHGLLQFYLATFLTRLSDSADERGQAVDSYR</sequence>
<dbReference type="Proteomes" id="UP001220964">
    <property type="component" value="Unassembled WGS sequence"/>
</dbReference>
<dbReference type="EMBL" id="JARGYC010000018">
    <property type="protein sequence ID" value="MDF0600826.1"/>
    <property type="molecule type" value="Genomic_DNA"/>
</dbReference>
<dbReference type="InterPro" id="IPR002575">
    <property type="entry name" value="Aminoglycoside_PTrfase"/>
</dbReference>
<evidence type="ECO:0000313" key="3">
    <source>
        <dbReference type="Proteomes" id="UP001220964"/>
    </source>
</evidence>
<proteinExistence type="predicted"/>
<dbReference type="SUPFAM" id="SSF56112">
    <property type="entry name" value="Protein kinase-like (PK-like)"/>
    <property type="match status" value="1"/>
</dbReference>
<reference evidence="2" key="1">
    <citation type="submission" date="2023-03" db="EMBL/GenBank/DDBJ databases">
        <title>Multiphase analysis and comparison of six strains from genera Psychromarinibacter, Lutimaribacter, and Maritimibacter, including a novel species: Psychromarinibacter sediminicola sp. nov.</title>
        <authorList>
            <person name="Wang Y.-H."/>
            <person name="Ye M.-Q."/>
            <person name="Du Z.-J."/>
        </authorList>
    </citation>
    <scope>NUCLEOTIDE SEQUENCE</scope>
    <source>
        <strain evidence="2">C21-152</strain>
    </source>
</reference>
<evidence type="ECO:0000259" key="1">
    <source>
        <dbReference type="Pfam" id="PF01636"/>
    </source>
</evidence>
<evidence type="ECO:0000313" key="2">
    <source>
        <dbReference type="EMBL" id="MDF0600826.1"/>
    </source>
</evidence>
<feature type="domain" description="Aminoglycoside phosphotransferase" evidence="1">
    <location>
        <begin position="68"/>
        <end position="252"/>
    </location>
</feature>
<dbReference type="AlphaFoldDB" id="A0AAE3NRS5"/>
<dbReference type="Gene3D" id="3.90.1200.10">
    <property type="match status" value="1"/>
</dbReference>
<accession>A0AAE3NRS5</accession>